<dbReference type="GO" id="GO:0019789">
    <property type="term" value="F:SUMO transferase activity"/>
    <property type="evidence" value="ECO:0007669"/>
    <property type="project" value="InterPro"/>
</dbReference>
<evidence type="ECO:0000313" key="6">
    <source>
        <dbReference type="Proteomes" id="UP000014071"/>
    </source>
</evidence>
<feature type="compositionally biased region" description="Basic and acidic residues" evidence="3">
    <location>
        <begin position="417"/>
        <end position="437"/>
    </location>
</feature>
<name>R9PBE8_PSEHS</name>
<reference evidence="6" key="1">
    <citation type="journal article" date="2013" name="Genome Announc.">
        <title>Draft genome sequence of the basidiomycetous yeast-like fungus Pseudozyma hubeiensis SY62, which produces an abundant amount of the biosurfactant mannosylerythritol lipids.</title>
        <authorList>
            <person name="Konishi M."/>
            <person name="Hatada Y."/>
            <person name="Horiuchi J."/>
        </authorList>
    </citation>
    <scope>NUCLEOTIDE SEQUENCE [LARGE SCALE GENOMIC DNA]</scope>
    <source>
        <strain evidence="6">SY62</strain>
    </source>
</reference>
<feature type="compositionally biased region" description="Polar residues" evidence="3">
    <location>
        <begin position="278"/>
        <end position="292"/>
    </location>
</feature>
<dbReference type="EMBL" id="DF238821">
    <property type="protein sequence ID" value="GAC98733.1"/>
    <property type="molecule type" value="Genomic_DNA"/>
</dbReference>
<dbReference type="Gene3D" id="1.20.1270.60">
    <property type="entry name" value="Arfaptin homology (AH) domain/BAR domain"/>
    <property type="match status" value="1"/>
</dbReference>
<feature type="compositionally biased region" description="Pro residues" evidence="3">
    <location>
        <begin position="533"/>
        <end position="545"/>
    </location>
</feature>
<evidence type="ECO:0000256" key="1">
    <source>
        <dbReference type="ARBA" id="ARBA00023254"/>
    </source>
</evidence>
<feature type="region of interest" description="Disordered" evidence="3">
    <location>
        <begin position="1"/>
        <end position="23"/>
    </location>
</feature>
<feature type="compositionally biased region" description="Polar residues" evidence="3">
    <location>
        <begin position="396"/>
        <end position="407"/>
    </location>
</feature>
<organism evidence="5 6">
    <name type="scientific">Pseudozyma hubeiensis (strain SY62)</name>
    <name type="common">Yeast</name>
    <dbReference type="NCBI Taxonomy" id="1305764"/>
    <lineage>
        <taxon>Eukaryota</taxon>
        <taxon>Fungi</taxon>
        <taxon>Dikarya</taxon>
        <taxon>Basidiomycota</taxon>
        <taxon>Ustilaginomycotina</taxon>
        <taxon>Ustilaginomycetes</taxon>
        <taxon>Ustilaginales</taxon>
        <taxon>Ustilaginaceae</taxon>
        <taxon>Pseudozyma</taxon>
    </lineage>
</organism>
<keyword evidence="6" id="KW-1185">Reference proteome</keyword>
<dbReference type="InterPro" id="IPR004148">
    <property type="entry name" value="BAR_dom"/>
</dbReference>
<dbReference type="InterPro" id="IPR027267">
    <property type="entry name" value="AH/BAR_dom_sf"/>
</dbReference>
<evidence type="ECO:0000313" key="5">
    <source>
        <dbReference type="EMBL" id="GAC98733.1"/>
    </source>
</evidence>
<evidence type="ECO:0000256" key="2">
    <source>
        <dbReference type="SAM" id="Coils"/>
    </source>
</evidence>
<dbReference type="GO" id="GO:0005737">
    <property type="term" value="C:cytoplasm"/>
    <property type="evidence" value="ECO:0007669"/>
    <property type="project" value="InterPro"/>
</dbReference>
<dbReference type="Pfam" id="PF03114">
    <property type="entry name" value="BAR"/>
    <property type="match status" value="1"/>
</dbReference>
<dbReference type="RefSeq" id="XP_012192320.1">
    <property type="nucleotide sequence ID" value="XM_012336930.1"/>
</dbReference>
<feature type="compositionally biased region" description="Polar residues" evidence="3">
    <location>
        <begin position="1"/>
        <end position="13"/>
    </location>
</feature>
<evidence type="ECO:0000256" key="3">
    <source>
        <dbReference type="SAM" id="MobiDB-lite"/>
    </source>
</evidence>
<evidence type="ECO:0000259" key="4">
    <source>
        <dbReference type="SMART" id="SM00721"/>
    </source>
</evidence>
<dbReference type="GeneID" id="24111599"/>
<dbReference type="SUPFAM" id="SSF103657">
    <property type="entry name" value="BAR/IMD domain-like"/>
    <property type="match status" value="1"/>
</dbReference>
<dbReference type="GO" id="GO:0016925">
    <property type="term" value="P:protein sumoylation"/>
    <property type="evidence" value="ECO:0007669"/>
    <property type="project" value="TreeGrafter"/>
</dbReference>
<dbReference type="GO" id="GO:0007129">
    <property type="term" value="P:homologous chromosome pairing at meiosis"/>
    <property type="evidence" value="ECO:0007669"/>
    <property type="project" value="TreeGrafter"/>
</dbReference>
<accession>R9PBE8</accession>
<dbReference type="PANTHER" id="PTHR22663">
    <property type="entry name" value="RING FINGER PROTEIN NARYA-RELATED"/>
    <property type="match status" value="1"/>
</dbReference>
<dbReference type="AlphaFoldDB" id="R9PBE8"/>
<dbReference type="HOGENOM" id="CLU_410037_0_0_1"/>
<dbReference type="GO" id="GO:0007131">
    <property type="term" value="P:reciprocal meiotic recombination"/>
    <property type="evidence" value="ECO:0007669"/>
    <property type="project" value="InterPro"/>
</dbReference>
<dbReference type="PANTHER" id="PTHR22663:SF17">
    <property type="entry name" value="RING FINGER PROTEIN NARYA-RELATED"/>
    <property type="match status" value="1"/>
</dbReference>
<dbReference type="eggNOG" id="KOG1118">
    <property type="taxonomic scope" value="Eukaryota"/>
</dbReference>
<protein>
    <submittedName>
        <fullName evidence="5">BAR adaptor protein</fullName>
    </submittedName>
</protein>
<feature type="domain" description="BAR" evidence="4">
    <location>
        <begin position="1"/>
        <end position="236"/>
    </location>
</feature>
<dbReference type="InterPro" id="IPR042123">
    <property type="entry name" value="Zip3/RNF212-like"/>
</dbReference>
<keyword evidence="2" id="KW-0175">Coiled coil</keyword>
<keyword evidence="1" id="KW-0469">Meiosis</keyword>
<dbReference type="Proteomes" id="UP000014071">
    <property type="component" value="Unassembled WGS sequence"/>
</dbReference>
<sequence>MLRSWSSGLGSKLSTATTTPTDSDADDIALEIEQRKKGIDSLYTSTEAYWSYLGKRKPIPFDTSSLPASEDKIEKVLPVEALGLAMSSYSTAFPPHSTYGSCLGLLGEAHLELGALQSTFTKDTSRIFLARIARSKATLESFTAALKKLDAASARLDSAKAKVQKSKKEKRELEEEFRSAQAGYDEAVADVEKREEAVRESEGEDWVCLTKYLEAQMEYVMQARGVLEQVKARWSEAPAALATPMTRPRSSSSVALKTRPAISRRSSAKEAVEGETSRFASQSTLSLSNSDRPSTETDSENPKKNRLRMPSFTNTKGTDSVSSKTTSSFSRTRASSLFGSGETSPDKDKWGFGRKKGAGFVSMDGDAEEGGAPPRLPVRPKEGPGMRFSVDGSDDGMSSESPFSPATGSDGFLAVSRAHDTIHERGESQLSDIHTDHFLTSPPVGLHHTGLSAYSEGGDPFSGGAMSPQGTGGQFDSDDEEAGERQRLTVGGGARADNAGGWRGVMSEMVESGGVKGRLPPPVPGYVKGRSRTPPPPPLPSRNSS</sequence>
<feature type="compositionally biased region" description="Basic and acidic residues" evidence="3">
    <location>
        <begin position="267"/>
        <end position="276"/>
    </location>
</feature>
<dbReference type="SMART" id="SM00721">
    <property type="entry name" value="BAR"/>
    <property type="match status" value="1"/>
</dbReference>
<feature type="region of interest" description="Disordered" evidence="3">
    <location>
        <begin position="241"/>
        <end position="545"/>
    </location>
</feature>
<feature type="coiled-coil region" evidence="2">
    <location>
        <begin position="149"/>
        <end position="190"/>
    </location>
</feature>
<dbReference type="OrthoDB" id="10263741at2759"/>
<feature type="compositionally biased region" description="Low complexity" evidence="3">
    <location>
        <begin position="315"/>
        <end position="336"/>
    </location>
</feature>
<proteinExistence type="predicted"/>
<dbReference type="GO" id="GO:0000795">
    <property type="term" value="C:synaptonemal complex"/>
    <property type="evidence" value="ECO:0007669"/>
    <property type="project" value="InterPro"/>
</dbReference>
<gene>
    <name evidence="5" type="ORF">PHSY_006327</name>
</gene>
<dbReference type="STRING" id="1305764.R9PBE8"/>